<dbReference type="EMBL" id="JALQCY010000004">
    <property type="protein sequence ID" value="MCK9794779.1"/>
    <property type="molecule type" value="Genomic_DNA"/>
</dbReference>
<keyword evidence="4" id="KW-1185">Reference proteome</keyword>
<dbReference type="RefSeq" id="WP_416344642.1">
    <property type="nucleotide sequence ID" value="NZ_JALQCY010000004.1"/>
</dbReference>
<dbReference type="PROSITE" id="PS51257">
    <property type="entry name" value="PROKAR_LIPOPROTEIN"/>
    <property type="match status" value="1"/>
</dbReference>
<accession>A0ABT0J5K9</accession>
<evidence type="ECO:0000256" key="1">
    <source>
        <dbReference type="SAM" id="MobiDB-lite"/>
    </source>
</evidence>
<protein>
    <submittedName>
        <fullName evidence="3">PQQ-dependent sugar dehydrogenase</fullName>
    </submittedName>
</protein>
<feature type="region of interest" description="Disordered" evidence="1">
    <location>
        <begin position="342"/>
        <end position="365"/>
    </location>
</feature>
<comment type="caution">
    <text evidence="3">The sequence shown here is derived from an EMBL/GenBank/DDBJ whole genome shotgun (WGS) entry which is preliminary data.</text>
</comment>
<gene>
    <name evidence="3" type="ORF">M1843_13590</name>
</gene>
<feature type="region of interest" description="Disordered" evidence="1">
    <location>
        <begin position="386"/>
        <end position="418"/>
    </location>
</feature>
<name>A0ABT0J5K9_9MICO</name>
<feature type="region of interest" description="Disordered" evidence="1">
    <location>
        <begin position="32"/>
        <end position="59"/>
    </location>
</feature>
<organism evidence="3 4">
    <name type="scientific">Isoptericola peretonis</name>
    <dbReference type="NCBI Taxonomy" id="2918523"/>
    <lineage>
        <taxon>Bacteria</taxon>
        <taxon>Bacillati</taxon>
        <taxon>Actinomycetota</taxon>
        <taxon>Actinomycetes</taxon>
        <taxon>Micrococcales</taxon>
        <taxon>Promicromonosporaceae</taxon>
        <taxon>Isoptericola</taxon>
    </lineage>
</organism>
<sequence length="426" mass="42412">MARALRRIATAAVPVVGLLAVLGGCGGPEGGAPETFASSGGPGSPTGSPAMPTAASPAATPETTVETVVDGLDVPWGFAPLPDGALLISLRDEARMVVVEPGAGTAAEVTGPGADTLAAQTTPDGEGGLLGVARDPASGEVFVYRTGADDNAVLRGTLSGTGGSDGWVLGELTTILDGIPRAGHHDGGALAFGPDGHLYVGTGDAGDGEASQDPGSLAGKILRVTTDGDPAPGNPSLGDAPPSPVWSYGHRNVQGLGWDGSGRMFASEFGQNTWDELNQIEPGGNYGWPQAEGPDGAGDGTVAPVAWWSTSEASPSGLAVTGDAVYLAGLRGERLWRVPFGSTASGAGEDATGSPSGKDDVDADGSVRALGEPQALLAGELGRLRNVAPVEPGGGDSGGLWVLTNNTDGRGTPREGDDRLVRVTFG</sequence>
<evidence type="ECO:0000313" key="4">
    <source>
        <dbReference type="Proteomes" id="UP001651050"/>
    </source>
</evidence>
<reference evidence="3 4" key="1">
    <citation type="submission" date="2022-02" db="EMBL/GenBank/DDBJ databases">
        <title>The car tank lid bacteriome: a reservoir of bacteria with potential in bioremediation of fuel.</title>
        <authorList>
            <person name="Vidal-Verdu A."/>
            <person name="Gomez-Martinez D."/>
            <person name="Latorre-Perez A."/>
            <person name="Pereto J."/>
            <person name="Porcar M."/>
        </authorList>
    </citation>
    <scope>NUCLEOTIDE SEQUENCE [LARGE SCALE GENOMIC DNA]</scope>
    <source>
        <strain evidence="3 4">4D.3</strain>
    </source>
</reference>
<feature type="domain" description="Glucose/Sorbosone dehydrogenase" evidence="2">
    <location>
        <begin position="72"/>
        <end position="410"/>
    </location>
</feature>
<dbReference type="SUPFAM" id="SSF50952">
    <property type="entry name" value="Soluble quinoprotein glucose dehydrogenase"/>
    <property type="match status" value="1"/>
</dbReference>
<dbReference type="PANTHER" id="PTHR19328:SF13">
    <property type="entry name" value="HIPL1 PROTEIN"/>
    <property type="match status" value="1"/>
</dbReference>
<dbReference type="Proteomes" id="UP001651050">
    <property type="component" value="Unassembled WGS sequence"/>
</dbReference>
<dbReference type="Gene3D" id="2.120.10.30">
    <property type="entry name" value="TolB, C-terminal domain"/>
    <property type="match status" value="1"/>
</dbReference>
<dbReference type="InterPro" id="IPR011041">
    <property type="entry name" value="Quinoprot_gluc/sorb_DH_b-prop"/>
</dbReference>
<dbReference type="PANTHER" id="PTHR19328">
    <property type="entry name" value="HEDGEHOG-INTERACTING PROTEIN"/>
    <property type="match status" value="1"/>
</dbReference>
<evidence type="ECO:0000313" key="3">
    <source>
        <dbReference type="EMBL" id="MCK9794779.1"/>
    </source>
</evidence>
<evidence type="ECO:0000259" key="2">
    <source>
        <dbReference type="Pfam" id="PF07995"/>
    </source>
</evidence>
<dbReference type="Pfam" id="PF07995">
    <property type="entry name" value="GSDH"/>
    <property type="match status" value="1"/>
</dbReference>
<dbReference type="InterPro" id="IPR012938">
    <property type="entry name" value="Glc/Sorbosone_DH"/>
</dbReference>
<dbReference type="InterPro" id="IPR011042">
    <property type="entry name" value="6-blade_b-propeller_TolB-like"/>
</dbReference>
<proteinExistence type="predicted"/>